<reference evidence="4 5" key="1">
    <citation type="submission" date="2024-09" db="EMBL/GenBank/DDBJ databases">
        <title>Genome sequencing and assembly of Phytophthora oleae, isolate VK10A, causative agent of rot of olive drupes.</title>
        <authorList>
            <person name="Conti Taguali S."/>
            <person name="Riolo M."/>
            <person name="La Spada F."/>
            <person name="Cacciola S.O."/>
            <person name="Dionisio G."/>
        </authorList>
    </citation>
    <scope>NUCLEOTIDE SEQUENCE [LARGE SCALE GENOMIC DNA]</scope>
    <source>
        <strain evidence="4 5">VK10A</strain>
    </source>
</reference>
<gene>
    <name evidence="4" type="ORF">V7S43_006210</name>
</gene>
<dbReference type="AlphaFoldDB" id="A0ABD3FRA5"/>
<dbReference type="InterPro" id="IPR001683">
    <property type="entry name" value="PX_dom"/>
</dbReference>
<accession>A0ABD3FRA5</accession>
<dbReference type="Pfam" id="PF00787">
    <property type="entry name" value="PX"/>
    <property type="match status" value="1"/>
</dbReference>
<dbReference type="CDD" id="cd06093">
    <property type="entry name" value="PX_domain"/>
    <property type="match status" value="2"/>
</dbReference>
<feature type="region of interest" description="Disordered" evidence="2">
    <location>
        <begin position="1"/>
        <end position="38"/>
    </location>
</feature>
<sequence>MDAKDTTKTEQSPSEEGDNKEGQWRLPPPPPQAKPTSNCAQQVTGAVLEVNRELVAQNIWLREQLTADMKNKQIESKKNEVEKKLTLENKQLRQRVSELETKLEKKKEIALLSAKVIESRIAYRGNKQFVEYKLQLETDTRGTLFVWYRYSTFRKLAETMQAKQGQFRNIVPGLPSKQLFGNFSDKIIQERVIKLNQFLDAATNGDHLHWGIRVDADTCVYKRRKKSTLSSSFLKTKDWVLPSKRTEVHQYAFVATAKVVDSRIQDRADRPFVEYQLKMKTDTNNTLLVWYRYSALYDWAELVQRENPSIKIPQLPMEEPFGSFSKHIHQETGKLNAFAKNLVKSDNLQWVVKVDQNNMFVGKLRVRNPVLSTSLPATREKDFETTCSSPLSKLLPLKSIVHRQRKRSDVMLYERKMAQAS</sequence>
<feature type="domain" description="PX" evidence="3">
    <location>
        <begin position="110"/>
        <end position="241"/>
    </location>
</feature>
<dbReference type="SUPFAM" id="SSF64268">
    <property type="entry name" value="PX domain"/>
    <property type="match status" value="2"/>
</dbReference>
<keyword evidence="5" id="KW-1185">Reference proteome</keyword>
<organism evidence="4 5">
    <name type="scientific">Phytophthora oleae</name>
    <dbReference type="NCBI Taxonomy" id="2107226"/>
    <lineage>
        <taxon>Eukaryota</taxon>
        <taxon>Sar</taxon>
        <taxon>Stramenopiles</taxon>
        <taxon>Oomycota</taxon>
        <taxon>Peronosporomycetes</taxon>
        <taxon>Peronosporales</taxon>
        <taxon>Peronosporaceae</taxon>
        <taxon>Phytophthora</taxon>
    </lineage>
</organism>
<feature type="coiled-coil region" evidence="1">
    <location>
        <begin position="71"/>
        <end position="109"/>
    </location>
</feature>
<dbReference type="Proteomes" id="UP001632037">
    <property type="component" value="Unassembled WGS sequence"/>
</dbReference>
<evidence type="ECO:0000256" key="1">
    <source>
        <dbReference type="SAM" id="Coils"/>
    </source>
</evidence>
<evidence type="ECO:0000259" key="3">
    <source>
        <dbReference type="PROSITE" id="PS50195"/>
    </source>
</evidence>
<dbReference type="InterPro" id="IPR036871">
    <property type="entry name" value="PX_dom_sf"/>
</dbReference>
<protein>
    <recommendedName>
        <fullName evidence="3">PX domain-containing protein</fullName>
    </recommendedName>
</protein>
<dbReference type="Gene3D" id="3.30.1520.10">
    <property type="entry name" value="Phox-like domain"/>
    <property type="match status" value="2"/>
</dbReference>
<dbReference type="EMBL" id="JBIMZQ010000010">
    <property type="protein sequence ID" value="KAL3668922.1"/>
    <property type="molecule type" value="Genomic_DNA"/>
</dbReference>
<evidence type="ECO:0000313" key="4">
    <source>
        <dbReference type="EMBL" id="KAL3668922.1"/>
    </source>
</evidence>
<dbReference type="PROSITE" id="PS50195">
    <property type="entry name" value="PX"/>
    <property type="match status" value="1"/>
</dbReference>
<evidence type="ECO:0000313" key="5">
    <source>
        <dbReference type="Proteomes" id="UP001632037"/>
    </source>
</evidence>
<name>A0ABD3FRA5_9STRA</name>
<keyword evidence="1" id="KW-0175">Coiled coil</keyword>
<comment type="caution">
    <text evidence="4">The sequence shown here is derived from an EMBL/GenBank/DDBJ whole genome shotgun (WGS) entry which is preliminary data.</text>
</comment>
<proteinExistence type="predicted"/>
<evidence type="ECO:0000256" key="2">
    <source>
        <dbReference type="SAM" id="MobiDB-lite"/>
    </source>
</evidence>